<dbReference type="AlphaFoldDB" id="A0A0D0Q7C9"/>
<dbReference type="PATRIC" id="fig|1123501.6.peg.3141"/>
<feature type="transmembrane region" description="Helical" evidence="1">
    <location>
        <begin position="276"/>
        <end position="294"/>
    </location>
</feature>
<protein>
    <recommendedName>
        <fullName evidence="4">DUF4173 domain-containing protein</fullName>
    </recommendedName>
</protein>
<accession>A0A0D0Q7C9</accession>
<keyword evidence="3" id="KW-1185">Reference proteome</keyword>
<sequence>MTDIHMAAPGGRRAARAVGLAVLVAAADALLWQVGAPRLSLVALGAVVLGIAHLARREVPGRRGALGWAGFAVGALPVVEEAQALSVLSLWLGLLFGLACLSAAPVGRAMARLPMAGLWRDGRDLWAAGTALSEARLARGALRRELGDWGPAVALGVVFAAMFAVANPLLDDLAQRLFGRFGEIELPVGRVVFWTVAAMWLWPALRLSAMAGILDAPAPATGLAAPDLLSPRSVARALVTFNLLFAVQSVSDVAYLWGGVRLPEGMTYAGYAHRGAYPLVLTVLLAGAFALAAGRHARAPALRGLLLAWVAQNVLLMASSVLRLDLYVDAYGLTRLRVAAFVWMGVVAAGLLLMPWQIARGLPPGWLVRRAVAVGAAATWACLFVNVAGLVARDQLGREGEIDAPYVCGLGPGALPAILEWQAAEGQRLCVDSWTLLPVVRPPEDWREWGYRNWRLRRSLAALEGPAVPRQSLREEGEG</sequence>
<dbReference type="EMBL" id="AONG01000014">
    <property type="protein sequence ID" value="KIQ68377.1"/>
    <property type="molecule type" value="Genomic_DNA"/>
</dbReference>
<feature type="transmembrane region" description="Helical" evidence="1">
    <location>
        <begin position="371"/>
        <end position="392"/>
    </location>
</feature>
<feature type="transmembrane region" description="Helical" evidence="1">
    <location>
        <begin position="338"/>
        <end position="359"/>
    </location>
</feature>
<dbReference type="Pfam" id="PF13687">
    <property type="entry name" value="DUF4153"/>
    <property type="match status" value="1"/>
</dbReference>
<comment type="caution">
    <text evidence="2">The sequence shown here is derived from an EMBL/GenBank/DDBJ whole genome shotgun (WGS) entry which is preliminary data.</text>
</comment>
<evidence type="ECO:0000256" key="1">
    <source>
        <dbReference type="SAM" id="Phobius"/>
    </source>
</evidence>
<dbReference type="eggNOG" id="COG2205">
    <property type="taxonomic scope" value="Bacteria"/>
</dbReference>
<dbReference type="OrthoDB" id="7280060at2"/>
<organism evidence="2 3">
    <name type="scientific">Wenxinia marina DSM 24838</name>
    <dbReference type="NCBI Taxonomy" id="1123501"/>
    <lineage>
        <taxon>Bacteria</taxon>
        <taxon>Pseudomonadati</taxon>
        <taxon>Pseudomonadota</taxon>
        <taxon>Alphaproteobacteria</taxon>
        <taxon>Rhodobacterales</taxon>
        <taxon>Roseobacteraceae</taxon>
        <taxon>Wenxinia</taxon>
    </lineage>
</organism>
<dbReference type="RefSeq" id="WP_018301815.1">
    <property type="nucleotide sequence ID" value="NZ_KB902279.1"/>
</dbReference>
<dbReference type="Proteomes" id="UP000035100">
    <property type="component" value="Unassembled WGS sequence"/>
</dbReference>
<dbReference type="STRING" id="1123501.Wenmar_03024"/>
<feature type="transmembrane region" description="Helical" evidence="1">
    <location>
        <begin position="149"/>
        <end position="170"/>
    </location>
</feature>
<gene>
    <name evidence="2" type="ORF">Wenmar_03024</name>
</gene>
<feature type="transmembrane region" description="Helical" evidence="1">
    <location>
        <begin position="191"/>
        <end position="214"/>
    </location>
</feature>
<keyword evidence="1" id="KW-1133">Transmembrane helix</keyword>
<keyword evidence="1" id="KW-0812">Transmembrane</keyword>
<evidence type="ECO:0008006" key="4">
    <source>
        <dbReference type="Google" id="ProtNLM"/>
    </source>
</evidence>
<reference evidence="2 3" key="1">
    <citation type="submission" date="2013-01" db="EMBL/GenBank/DDBJ databases">
        <authorList>
            <person name="Fiebig A."/>
            <person name="Goeker M."/>
            <person name="Klenk H.-P.P."/>
        </authorList>
    </citation>
    <scope>NUCLEOTIDE SEQUENCE [LARGE SCALE GENOMIC DNA]</scope>
    <source>
        <strain evidence="2 3">DSM 24838</strain>
    </source>
</reference>
<evidence type="ECO:0000313" key="2">
    <source>
        <dbReference type="EMBL" id="KIQ68377.1"/>
    </source>
</evidence>
<dbReference type="InterPro" id="IPR025291">
    <property type="entry name" value="DUF4153"/>
</dbReference>
<proteinExistence type="predicted"/>
<feature type="transmembrane region" description="Helical" evidence="1">
    <location>
        <begin position="90"/>
        <end position="111"/>
    </location>
</feature>
<keyword evidence="1" id="KW-0472">Membrane</keyword>
<feature type="transmembrane region" description="Helical" evidence="1">
    <location>
        <begin position="14"/>
        <end position="32"/>
    </location>
</feature>
<feature type="transmembrane region" description="Helical" evidence="1">
    <location>
        <begin position="234"/>
        <end position="255"/>
    </location>
</feature>
<evidence type="ECO:0000313" key="3">
    <source>
        <dbReference type="Proteomes" id="UP000035100"/>
    </source>
</evidence>
<name>A0A0D0Q7C9_9RHOB</name>